<keyword evidence="5 6" id="KW-0413">Isomerase</keyword>
<keyword evidence="3" id="KW-0732">Signal</keyword>
<feature type="domain" description="PpiC" evidence="7">
    <location>
        <begin position="114"/>
        <end position="206"/>
    </location>
</feature>
<evidence type="ECO:0000256" key="4">
    <source>
        <dbReference type="ARBA" id="ARBA00023110"/>
    </source>
</evidence>
<comment type="catalytic activity">
    <reaction evidence="1">
        <text>[protein]-peptidylproline (omega=180) = [protein]-peptidylproline (omega=0)</text>
        <dbReference type="Rhea" id="RHEA:16237"/>
        <dbReference type="Rhea" id="RHEA-COMP:10747"/>
        <dbReference type="Rhea" id="RHEA-COMP:10748"/>
        <dbReference type="ChEBI" id="CHEBI:83833"/>
        <dbReference type="ChEBI" id="CHEBI:83834"/>
        <dbReference type="EC" id="5.2.1.8"/>
    </reaction>
</comment>
<evidence type="ECO:0000256" key="2">
    <source>
        <dbReference type="ARBA" id="ARBA00013194"/>
    </source>
</evidence>
<dbReference type="InterPro" id="IPR046357">
    <property type="entry name" value="PPIase_dom_sf"/>
</dbReference>
<sequence>MVKRFQVGETVIPLHELPNRLCRYQLMPQFVRHLVLDAAIAPFTKTEVDPQLALEAFCQQHQLLTPEAQAAWLQQQGMTSEHLRDAAVRQFLIGQFKQSTFGSKVESYFMKRKPALDRVMYSLIRTKDISLAQELYFRLQEGEQTFSDLATQYSQGPEAQRGGVIGPIPLSSPHPTVARILGMSQPGQLWAPFPLDEWIVIIRLEKLLSAQLDEATRNSLMEELYEEWLQKQMQKILTEMSTLVSST</sequence>
<dbReference type="PROSITE" id="PS50198">
    <property type="entry name" value="PPIC_PPIASE_2"/>
    <property type="match status" value="1"/>
</dbReference>
<dbReference type="PANTHER" id="PTHR47245">
    <property type="entry name" value="PEPTIDYLPROLYL ISOMERASE"/>
    <property type="match status" value="1"/>
</dbReference>
<dbReference type="Pfam" id="PF00639">
    <property type="entry name" value="Rotamase"/>
    <property type="match status" value="1"/>
</dbReference>
<dbReference type="Proteomes" id="UP000030170">
    <property type="component" value="Unassembled WGS sequence"/>
</dbReference>
<evidence type="ECO:0000313" key="9">
    <source>
        <dbReference type="Proteomes" id="UP000030170"/>
    </source>
</evidence>
<evidence type="ECO:0000256" key="6">
    <source>
        <dbReference type="PROSITE-ProRule" id="PRU00278"/>
    </source>
</evidence>
<dbReference type="GO" id="GO:0003755">
    <property type="term" value="F:peptidyl-prolyl cis-trans isomerase activity"/>
    <property type="evidence" value="ECO:0007669"/>
    <property type="project" value="UniProtKB-KW"/>
</dbReference>
<dbReference type="SUPFAM" id="SSF54534">
    <property type="entry name" value="FKBP-like"/>
    <property type="match status" value="1"/>
</dbReference>
<keyword evidence="9" id="KW-1185">Reference proteome</keyword>
<proteinExistence type="predicted"/>
<accession>A0A098TJP6</accession>
<dbReference type="AlphaFoldDB" id="A0A098TJP6"/>
<dbReference type="InterPro" id="IPR050245">
    <property type="entry name" value="PrsA_foldase"/>
</dbReference>
<dbReference type="EMBL" id="JJML01000026">
    <property type="protein sequence ID" value="KGF72451.1"/>
    <property type="molecule type" value="Genomic_DNA"/>
</dbReference>
<name>A0A098TJP6_9CYAN</name>
<keyword evidence="4 6" id="KW-0697">Rotamase</keyword>
<dbReference type="InterPro" id="IPR000297">
    <property type="entry name" value="PPIase_PpiC"/>
</dbReference>
<dbReference type="STRING" id="1497020.DO97_08760"/>
<comment type="caution">
    <text evidence="8">The sequence shown here is derived from an EMBL/GenBank/DDBJ whole genome shotgun (WGS) entry which is preliminary data.</text>
</comment>
<organism evidence="8 9">
    <name type="scientific">Neosynechococcus sphagnicola sy1</name>
    <dbReference type="NCBI Taxonomy" id="1497020"/>
    <lineage>
        <taxon>Bacteria</taxon>
        <taxon>Bacillati</taxon>
        <taxon>Cyanobacteriota</taxon>
        <taxon>Cyanophyceae</taxon>
        <taxon>Neosynechococcales</taxon>
        <taxon>Neosynechococcaceae</taxon>
        <taxon>Neosynechococcus</taxon>
    </lineage>
</organism>
<evidence type="ECO:0000256" key="5">
    <source>
        <dbReference type="ARBA" id="ARBA00023235"/>
    </source>
</evidence>
<gene>
    <name evidence="8" type="ORF">DO97_08760</name>
</gene>
<dbReference type="SUPFAM" id="SSF109998">
    <property type="entry name" value="Triger factor/SurA peptide-binding domain-like"/>
    <property type="match status" value="1"/>
</dbReference>
<evidence type="ECO:0000313" key="8">
    <source>
        <dbReference type="EMBL" id="KGF72451.1"/>
    </source>
</evidence>
<dbReference type="RefSeq" id="WP_036533876.1">
    <property type="nucleotide sequence ID" value="NZ_JJML01000026.1"/>
</dbReference>
<evidence type="ECO:0000259" key="7">
    <source>
        <dbReference type="PROSITE" id="PS50198"/>
    </source>
</evidence>
<dbReference type="EC" id="5.2.1.8" evidence="2"/>
<reference evidence="8 9" key="1">
    <citation type="journal article" date="2014" name="Mol. Ecol.">
        <title>Evolution of Synechococcus.</title>
        <authorList>
            <person name="Dvorak P."/>
            <person name="Casamatta D."/>
            <person name="Hasler P."/>
            <person name="Poulickova A."/>
            <person name="Ondrej V."/>
            <person name="Sanges R."/>
        </authorList>
    </citation>
    <scope>NUCLEOTIDE SEQUENCE [LARGE SCALE GENOMIC DNA]</scope>
    <source>
        <strain evidence="8 9">CAUP A 1101</strain>
    </source>
</reference>
<evidence type="ECO:0000256" key="1">
    <source>
        <dbReference type="ARBA" id="ARBA00000971"/>
    </source>
</evidence>
<evidence type="ECO:0000256" key="3">
    <source>
        <dbReference type="ARBA" id="ARBA00022729"/>
    </source>
</evidence>
<dbReference type="PANTHER" id="PTHR47245:SF1">
    <property type="entry name" value="FOLDASE PROTEIN PRSA"/>
    <property type="match status" value="1"/>
</dbReference>
<dbReference type="OrthoDB" id="507969at2"/>
<dbReference type="Gene3D" id="3.10.50.40">
    <property type="match status" value="1"/>
</dbReference>
<protein>
    <recommendedName>
        <fullName evidence="2">peptidylprolyl isomerase</fullName>
        <ecNumber evidence="2">5.2.1.8</ecNumber>
    </recommendedName>
</protein>
<dbReference type="InterPro" id="IPR027304">
    <property type="entry name" value="Trigger_fact/SurA_dom_sf"/>
</dbReference>